<evidence type="ECO:0000313" key="2">
    <source>
        <dbReference type="EMBL" id="KAJ7096777.1"/>
    </source>
</evidence>
<protein>
    <submittedName>
        <fullName evidence="2">Uncharacterized protein</fullName>
    </submittedName>
</protein>
<evidence type="ECO:0000313" key="3">
    <source>
        <dbReference type="Proteomes" id="UP001222325"/>
    </source>
</evidence>
<feature type="compositionally biased region" description="Low complexity" evidence="1">
    <location>
        <begin position="76"/>
        <end position="88"/>
    </location>
</feature>
<feature type="region of interest" description="Disordered" evidence="1">
    <location>
        <begin position="39"/>
        <end position="88"/>
    </location>
</feature>
<sequence length="359" mass="38343">MVTMASGPTKLNVAISEEANVDISDHLGLGYTIPDAADATSSQHRLRTPTLPSPTLARSNTPTYGRPALELAHGHSPTSPTSPLSTASYDTRTRPLLLPSTPLCPPPYLATSPLCRAAPLHRTPVATACGTHRGPRDCAAAVSVPLAVFRARVFLTPPSPTRAAPSASIPHPKQARCARLSESIAIVAFALRRSNRVGTRGGKRPATPRNAARPGVSSCREARARPPSPPLVRRRSQLDARLPAPLLFLESALAAFRPRPAPLAQTAFAAMRWHRNPTISRRRRDPLRAGRPAAAFPDGRARCAADLTQRRIEPPVLPAAAQPARSANTGVESRAGTVRERRPPRSANGRRAARRCNCG</sequence>
<organism evidence="2 3">
    <name type="scientific">Mycena belliarum</name>
    <dbReference type="NCBI Taxonomy" id="1033014"/>
    <lineage>
        <taxon>Eukaryota</taxon>
        <taxon>Fungi</taxon>
        <taxon>Dikarya</taxon>
        <taxon>Basidiomycota</taxon>
        <taxon>Agaricomycotina</taxon>
        <taxon>Agaricomycetes</taxon>
        <taxon>Agaricomycetidae</taxon>
        <taxon>Agaricales</taxon>
        <taxon>Marasmiineae</taxon>
        <taxon>Mycenaceae</taxon>
        <taxon>Mycena</taxon>
    </lineage>
</organism>
<evidence type="ECO:0000256" key="1">
    <source>
        <dbReference type="SAM" id="MobiDB-lite"/>
    </source>
</evidence>
<feature type="region of interest" description="Disordered" evidence="1">
    <location>
        <begin position="196"/>
        <end position="235"/>
    </location>
</feature>
<dbReference type="Proteomes" id="UP001222325">
    <property type="component" value="Unassembled WGS sequence"/>
</dbReference>
<dbReference type="EMBL" id="JARJCN010000011">
    <property type="protein sequence ID" value="KAJ7096777.1"/>
    <property type="molecule type" value="Genomic_DNA"/>
</dbReference>
<keyword evidence="3" id="KW-1185">Reference proteome</keyword>
<reference evidence="2" key="1">
    <citation type="submission" date="2023-03" db="EMBL/GenBank/DDBJ databases">
        <title>Massive genome expansion in bonnet fungi (Mycena s.s.) driven by repeated elements and novel gene families across ecological guilds.</title>
        <authorList>
            <consortium name="Lawrence Berkeley National Laboratory"/>
            <person name="Harder C.B."/>
            <person name="Miyauchi S."/>
            <person name="Viragh M."/>
            <person name="Kuo A."/>
            <person name="Thoen E."/>
            <person name="Andreopoulos B."/>
            <person name="Lu D."/>
            <person name="Skrede I."/>
            <person name="Drula E."/>
            <person name="Henrissat B."/>
            <person name="Morin E."/>
            <person name="Kohler A."/>
            <person name="Barry K."/>
            <person name="LaButti K."/>
            <person name="Morin E."/>
            <person name="Salamov A."/>
            <person name="Lipzen A."/>
            <person name="Mereny Z."/>
            <person name="Hegedus B."/>
            <person name="Baldrian P."/>
            <person name="Stursova M."/>
            <person name="Weitz H."/>
            <person name="Taylor A."/>
            <person name="Grigoriev I.V."/>
            <person name="Nagy L.G."/>
            <person name="Martin F."/>
            <person name="Kauserud H."/>
        </authorList>
    </citation>
    <scope>NUCLEOTIDE SEQUENCE</scope>
    <source>
        <strain evidence="2">CBHHK173m</strain>
    </source>
</reference>
<name>A0AAD6XQW4_9AGAR</name>
<proteinExistence type="predicted"/>
<feature type="region of interest" description="Disordered" evidence="1">
    <location>
        <begin position="316"/>
        <end position="359"/>
    </location>
</feature>
<comment type="caution">
    <text evidence="2">The sequence shown here is derived from an EMBL/GenBank/DDBJ whole genome shotgun (WGS) entry which is preliminary data.</text>
</comment>
<accession>A0AAD6XQW4</accession>
<dbReference type="AlphaFoldDB" id="A0AAD6XQW4"/>
<gene>
    <name evidence="2" type="ORF">B0H15DRAFT_946239</name>
</gene>